<feature type="transmembrane region" description="Helical" evidence="6">
    <location>
        <begin position="38"/>
        <end position="59"/>
    </location>
</feature>
<dbReference type="PANTHER" id="PTHR36115:SF6">
    <property type="entry name" value="PROLINE-RICH ANTIGEN HOMOLOG"/>
    <property type="match status" value="1"/>
</dbReference>
<dbReference type="InterPro" id="IPR010432">
    <property type="entry name" value="RDD"/>
</dbReference>
<keyword evidence="9" id="KW-1185">Reference proteome</keyword>
<dbReference type="AlphaFoldDB" id="A0LTD7"/>
<feature type="transmembrane region" description="Helical" evidence="6">
    <location>
        <begin position="12"/>
        <end position="32"/>
    </location>
</feature>
<protein>
    <submittedName>
        <fullName evidence="8">RDD domain containing protein</fullName>
    </submittedName>
</protein>
<dbReference type="GO" id="GO:0005886">
    <property type="term" value="C:plasma membrane"/>
    <property type="evidence" value="ECO:0007669"/>
    <property type="project" value="UniProtKB-SubCell"/>
</dbReference>
<name>A0LTD7_ACIC1</name>
<gene>
    <name evidence="8" type="ordered locus">Acel_0924</name>
</gene>
<feature type="domain" description="RDD" evidence="7">
    <location>
        <begin position="2"/>
        <end position="110"/>
    </location>
</feature>
<dbReference type="EMBL" id="CP000481">
    <property type="protein sequence ID" value="ABK52697.1"/>
    <property type="molecule type" value="Genomic_DNA"/>
</dbReference>
<dbReference type="PANTHER" id="PTHR36115">
    <property type="entry name" value="PROLINE-RICH ANTIGEN HOMOLOG-RELATED"/>
    <property type="match status" value="1"/>
</dbReference>
<dbReference type="InParanoid" id="A0LTD7"/>
<organism evidence="8 9">
    <name type="scientific">Acidothermus cellulolyticus (strain ATCC 43068 / DSM 8971 / 11B)</name>
    <dbReference type="NCBI Taxonomy" id="351607"/>
    <lineage>
        <taxon>Bacteria</taxon>
        <taxon>Bacillati</taxon>
        <taxon>Actinomycetota</taxon>
        <taxon>Actinomycetes</taxon>
        <taxon>Acidothermales</taxon>
        <taxon>Acidothermaceae</taxon>
        <taxon>Acidothermus</taxon>
    </lineage>
</organism>
<evidence type="ECO:0000313" key="8">
    <source>
        <dbReference type="EMBL" id="ABK52697.1"/>
    </source>
</evidence>
<dbReference type="Pfam" id="PF06271">
    <property type="entry name" value="RDD"/>
    <property type="match status" value="1"/>
</dbReference>
<evidence type="ECO:0000256" key="2">
    <source>
        <dbReference type="ARBA" id="ARBA00022475"/>
    </source>
</evidence>
<proteinExistence type="predicted"/>
<keyword evidence="2" id="KW-1003">Cell membrane</keyword>
<evidence type="ECO:0000256" key="6">
    <source>
        <dbReference type="SAM" id="Phobius"/>
    </source>
</evidence>
<dbReference type="KEGG" id="ace:Acel_0924"/>
<sequence>MPGLGRRIVALLIDWLACLLVVALFTGHRLLAPGDRPILTLAVFALEYVLLLTALGTTFGMRLMGIGVRRLDGSRLPFRWVLVRTVLLLCVVPAAIYDTDYRGLHDRAAGCVVVRL</sequence>
<evidence type="ECO:0000256" key="4">
    <source>
        <dbReference type="ARBA" id="ARBA00022989"/>
    </source>
</evidence>
<keyword evidence="5 6" id="KW-0472">Membrane</keyword>
<keyword evidence="4 6" id="KW-1133">Transmembrane helix</keyword>
<reference evidence="8 9" key="1">
    <citation type="journal article" date="2009" name="Genome Res.">
        <title>Complete genome of the cellulolytic thermophile Acidothermus cellulolyticus 11B provides insights into its ecophysiological and evolutionary adaptations.</title>
        <authorList>
            <person name="Barabote R.D."/>
            <person name="Xie G."/>
            <person name="Leu D.H."/>
            <person name="Normand P."/>
            <person name="Necsulea A."/>
            <person name="Daubin V."/>
            <person name="Medigue C."/>
            <person name="Adney W.S."/>
            <person name="Xu X.C."/>
            <person name="Lapidus A."/>
            <person name="Parales R.E."/>
            <person name="Detter C."/>
            <person name="Pujic P."/>
            <person name="Bruce D."/>
            <person name="Lavire C."/>
            <person name="Challacombe J.F."/>
            <person name="Brettin T.S."/>
            <person name="Berry A.M."/>
        </authorList>
    </citation>
    <scope>NUCLEOTIDE SEQUENCE [LARGE SCALE GENOMIC DNA]</scope>
    <source>
        <strain evidence="9">ATCC 43068 / DSM 8971 / 11B</strain>
    </source>
</reference>
<evidence type="ECO:0000256" key="1">
    <source>
        <dbReference type="ARBA" id="ARBA00004651"/>
    </source>
</evidence>
<dbReference type="eggNOG" id="COG1714">
    <property type="taxonomic scope" value="Bacteria"/>
</dbReference>
<accession>A0LTD7</accession>
<feature type="transmembrane region" description="Helical" evidence="6">
    <location>
        <begin position="80"/>
        <end position="97"/>
    </location>
</feature>
<keyword evidence="3 6" id="KW-0812">Transmembrane</keyword>
<evidence type="ECO:0000256" key="5">
    <source>
        <dbReference type="ARBA" id="ARBA00023136"/>
    </source>
</evidence>
<comment type="subcellular location">
    <subcellularLocation>
        <location evidence="1">Cell membrane</location>
        <topology evidence="1">Multi-pass membrane protein</topology>
    </subcellularLocation>
</comment>
<evidence type="ECO:0000313" key="9">
    <source>
        <dbReference type="Proteomes" id="UP000008221"/>
    </source>
</evidence>
<dbReference type="STRING" id="351607.Acel_0924"/>
<evidence type="ECO:0000259" key="7">
    <source>
        <dbReference type="Pfam" id="PF06271"/>
    </source>
</evidence>
<evidence type="ECO:0000256" key="3">
    <source>
        <dbReference type="ARBA" id="ARBA00022692"/>
    </source>
</evidence>
<dbReference type="Proteomes" id="UP000008221">
    <property type="component" value="Chromosome"/>
</dbReference>
<dbReference type="HOGENOM" id="CLU_110186_1_0_11"/>
<dbReference type="InterPro" id="IPR051791">
    <property type="entry name" value="Pra-immunoreactive"/>
</dbReference>